<dbReference type="AlphaFoldDB" id="A0A1M5Y7D5"/>
<comment type="similarity">
    <text evidence="1">Belongs to the CapA family.</text>
</comment>
<dbReference type="InterPro" id="IPR029052">
    <property type="entry name" value="Metallo-depent_PP-like"/>
</dbReference>
<dbReference type="RefSeq" id="WP_079606090.1">
    <property type="nucleotide sequence ID" value="NZ_LT670817.1"/>
</dbReference>
<gene>
    <name evidence="3" type="ORF">SAMN05443248_8006</name>
</gene>
<dbReference type="InterPro" id="IPR002737">
    <property type="entry name" value="MEMO1_fam"/>
</dbReference>
<dbReference type="SUPFAM" id="SSF56300">
    <property type="entry name" value="Metallo-dependent phosphatases"/>
    <property type="match status" value="1"/>
</dbReference>
<dbReference type="SMART" id="SM00854">
    <property type="entry name" value="PGA_cap"/>
    <property type="match status" value="1"/>
</dbReference>
<dbReference type="Pfam" id="PF09587">
    <property type="entry name" value="PGA_cap"/>
    <property type="match status" value="2"/>
</dbReference>
<feature type="domain" description="Capsule synthesis protein CapA" evidence="2">
    <location>
        <begin position="301"/>
        <end position="523"/>
    </location>
</feature>
<accession>A0A1M5Y7D5</accession>
<dbReference type="OrthoDB" id="9810718at2"/>
<dbReference type="SUPFAM" id="SSF53213">
    <property type="entry name" value="LigB-like"/>
    <property type="match status" value="1"/>
</dbReference>
<evidence type="ECO:0000256" key="1">
    <source>
        <dbReference type="ARBA" id="ARBA00005662"/>
    </source>
</evidence>
<dbReference type="PANTHER" id="PTHR33393">
    <property type="entry name" value="POLYGLUTAMINE SYNTHESIS ACCESSORY PROTEIN RV0574C-RELATED"/>
    <property type="match status" value="1"/>
</dbReference>
<protein>
    <submittedName>
        <fullName evidence="3">Poly-gamma-glutamate synthesis protein (Capsule biosynthesis protein)</fullName>
    </submittedName>
</protein>
<dbReference type="InterPro" id="IPR052169">
    <property type="entry name" value="CW_Biosynth-Accessory"/>
</dbReference>
<name>A0A1M5Y7D5_9BRAD</name>
<evidence type="ECO:0000313" key="3">
    <source>
        <dbReference type="EMBL" id="SHI08005.1"/>
    </source>
</evidence>
<reference evidence="3 4" key="1">
    <citation type="submission" date="2016-11" db="EMBL/GenBank/DDBJ databases">
        <authorList>
            <person name="Jaros S."/>
            <person name="Januszkiewicz K."/>
            <person name="Wedrychowicz H."/>
        </authorList>
    </citation>
    <scope>NUCLEOTIDE SEQUENCE [LARGE SCALE GENOMIC DNA]</scope>
    <source>
        <strain evidence="3 4">GAS138</strain>
    </source>
</reference>
<organism evidence="3 4">
    <name type="scientific">Bradyrhizobium erythrophlei</name>
    <dbReference type="NCBI Taxonomy" id="1437360"/>
    <lineage>
        <taxon>Bacteria</taxon>
        <taxon>Pseudomonadati</taxon>
        <taxon>Pseudomonadota</taxon>
        <taxon>Alphaproteobacteria</taxon>
        <taxon>Hyphomicrobiales</taxon>
        <taxon>Nitrobacteraceae</taxon>
        <taxon>Bradyrhizobium</taxon>
    </lineage>
</organism>
<dbReference type="Pfam" id="PF01875">
    <property type="entry name" value="Memo"/>
    <property type="match status" value="1"/>
</dbReference>
<dbReference type="PANTHER" id="PTHR33393:SF11">
    <property type="entry name" value="POLYGLUTAMINE SYNTHESIS ACCESSORY PROTEIN RV0574C-RELATED"/>
    <property type="match status" value="1"/>
</dbReference>
<dbReference type="Proteomes" id="UP000189796">
    <property type="component" value="Chromosome I"/>
</dbReference>
<dbReference type="NCBIfam" id="TIGR04336">
    <property type="entry name" value="AmmeMemoSam_B"/>
    <property type="match status" value="1"/>
</dbReference>
<sequence>MLDIMRAYVPIAFKVVMIVMSLLCWGRAQAQLFESLYTDSEIFLDAIQKEKISPPVGVEIHGITVPHHLVAADLIARGFWVASGNEYDRIIVLSPDHFRGGHRLLATTARSFNTVLGQINTDVSAAELLLKSELVESSDLFEREHGIAAILPFIRYFFRDTPVLAVTISTSSSEAEWRAAVEALSKVVTKRTLIVQSTDFSHYLPAHVAASRDQETLNVIAEGDPARISELHQSNHLDSKAAQFAQMSLQRSLFDSYPTVIANRNQAEYGSRITATTSYFVEVYTRNDSPAFLPAYDDQQVFYFGGDVFPGRWLTRPLEKSENRSKLIEMVQSLTGGRPLIVNLEGALLPEGLSISKPDLHAIDRAIAAPILRGLNVVVAGLANNHSFDFGPNGLKETTSELRRLGIQSAQHMSVVDLGAFRMVAINFIRGRTVAGYPFAGINDIQQLCRRPTSPPLIAFVHWGEEYTSGLPSDLMRISEALHDCGVSLIIGAHSHQASAHPVSVHAGQIQVVFSLGNLLFDQRSSLTSGAILELRIFKQRTMATRMRRVLNFFNELDPSGSIAAQ</sequence>
<evidence type="ECO:0000313" key="4">
    <source>
        <dbReference type="Proteomes" id="UP000189796"/>
    </source>
</evidence>
<dbReference type="InterPro" id="IPR019079">
    <property type="entry name" value="Capsule_synth_CapA"/>
</dbReference>
<dbReference type="EMBL" id="LT670817">
    <property type="protein sequence ID" value="SHI08005.1"/>
    <property type="molecule type" value="Genomic_DNA"/>
</dbReference>
<evidence type="ECO:0000259" key="2">
    <source>
        <dbReference type="SMART" id="SM00854"/>
    </source>
</evidence>
<dbReference type="Gene3D" id="3.40.830.10">
    <property type="entry name" value="LigB-like"/>
    <property type="match status" value="1"/>
</dbReference>
<proteinExistence type="inferred from homology"/>
<dbReference type="CDD" id="cd07361">
    <property type="entry name" value="MEMO_like"/>
    <property type="match status" value="1"/>
</dbReference>